<dbReference type="InterPro" id="IPR013760">
    <property type="entry name" value="Topo_IIA-like_dom_sf"/>
</dbReference>
<keyword evidence="9 10" id="KW-0413">Isomerase</keyword>
<dbReference type="GO" id="GO:0006265">
    <property type="term" value="P:DNA topological change"/>
    <property type="evidence" value="ECO:0007669"/>
    <property type="project" value="UniProtKB-UniRule"/>
</dbReference>
<dbReference type="PRINTS" id="PR01159">
    <property type="entry name" value="DNAGYRASEB"/>
</dbReference>
<dbReference type="FunFam" id="3.40.50.670:FF:000002">
    <property type="entry name" value="DNA gyrase subunit B"/>
    <property type="match status" value="1"/>
</dbReference>
<dbReference type="NCBIfam" id="NF011501">
    <property type="entry name" value="PRK14939.1"/>
    <property type="match status" value="1"/>
</dbReference>
<dbReference type="GO" id="GO:0006261">
    <property type="term" value="P:DNA-templated DNA replication"/>
    <property type="evidence" value="ECO:0007669"/>
    <property type="project" value="UniProtKB-UniRule"/>
</dbReference>
<keyword evidence="8" id="KW-0238">DNA-binding</keyword>
<dbReference type="SUPFAM" id="SSF54211">
    <property type="entry name" value="Ribosomal protein S5 domain 2-like"/>
    <property type="match status" value="1"/>
</dbReference>
<dbReference type="InterPro" id="IPR020568">
    <property type="entry name" value="Ribosomal_Su5_D2-typ_SF"/>
</dbReference>
<dbReference type="GO" id="GO:0046872">
    <property type="term" value="F:metal ion binding"/>
    <property type="evidence" value="ECO:0007669"/>
    <property type="project" value="UniProtKB-KW"/>
</dbReference>
<evidence type="ECO:0000256" key="5">
    <source>
        <dbReference type="ARBA" id="ARBA00022840"/>
    </source>
</evidence>
<dbReference type="GO" id="GO:0003677">
    <property type="term" value="F:DNA binding"/>
    <property type="evidence" value="ECO:0007669"/>
    <property type="project" value="UniProtKB-KW"/>
</dbReference>
<keyword evidence="6 10" id="KW-0460">Magnesium</keyword>
<dbReference type="InterPro" id="IPR003594">
    <property type="entry name" value="HATPase_dom"/>
</dbReference>
<name>A0A2H5XAV5_9BACT</name>
<dbReference type="EMBL" id="BEHT01000008">
    <property type="protein sequence ID" value="GBC98294.1"/>
    <property type="molecule type" value="Genomic_DNA"/>
</dbReference>
<feature type="binding site" evidence="10">
    <location>
        <position position="533"/>
    </location>
    <ligand>
        <name>Mg(2+)</name>
        <dbReference type="ChEBI" id="CHEBI:18420"/>
        <label>2</label>
    </ligand>
</feature>
<comment type="miscellaneous">
    <text evidence="10">Few gyrases are as efficient as E.coli at forming negative supercoils. Not all organisms have 2 type II topoisomerases; in organisms with a single type II topoisomerase this enzyme also has to decatenate newly replicated chromosomes.</text>
</comment>
<comment type="catalytic activity">
    <reaction evidence="1 10">
        <text>ATP-dependent breakage, passage and rejoining of double-stranded DNA.</text>
        <dbReference type="EC" id="5.6.2.2"/>
    </reaction>
</comment>
<dbReference type="Pfam" id="PF01751">
    <property type="entry name" value="Toprim"/>
    <property type="match status" value="1"/>
</dbReference>
<dbReference type="InterPro" id="IPR034160">
    <property type="entry name" value="TOPRIM_GyrB"/>
</dbReference>
<evidence type="ECO:0000256" key="2">
    <source>
        <dbReference type="ARBA" id="ARBA00010708"/>
    </source>
</evidence>
<sequence length="669" mass="74716">MADKEVTAVMETAEPTAATDYQAEHIQVLKGLEGVRKRPAMYIGDTGVRGLHHLLEEVVDNAVDEALAGYCRRIEVTLHADGSVSVADDGRGIPVDIHPEEGRPAVEVVLTMLHAGGKFQSGAYKVAGGLHGVGISVVNALSEWLEVQVKRDGKVWYQRYERGEPVTPLKAVGKAARTGTTVTFKPDAEIFETTEWDAGRIKQRLHELAFLNPQVRFIFRDERTGEEVEFHEKGGLAAYVQFLNRNREVLHRPIYLSGARKVEQDGRILDEISVEVALQYHEGYQEQILSFANDVRTVDGGTHESGFKNALTRVLNTFARRTGLLKEKDGNLTGDDVREGLTAVIAVKLMHPQFEGQTKHKLGNSEVEGIVFSIVHEELTAYFEKNGVVARRIIQKAVRAAQAREAAKRAAELVRRKTALDDARLPGKLADCTEKDPALCELFLVEGESAGGTAKQGRDRRTQAILPLRGKVLNVEKHRLDKVLSNEEIRAIITALGTGIWVEDGKHKRRGTNAETGFDISKRRYDRIIIMTDADVDGSHIRTLLLTFLFRYLRPLVEAGHVYIAKPPLYLIRKGREVHYAYTDEERDAVVRKLGRGATVQRFKGLGEMNPDQLAETTMSPQSRVLVKVTLDDARRADELFTILMGEQVEPRRRFLEQHAQEVAGELDI</sequence>
<dbReference type="PROSITE" id="PS50880">
    <property type="entry name" value="TOPRIM"/>
    <property type="match status" value="1"/>
</dbReference>
<dbReference type="FunFam" id="3.30.565.10:FF:000002">
    <property type="entry name" value="DNA gyrase subunit B"/>
    <property type="match status" value="1"/>
</dbReference>
<organism evidence="12 13">
    <name type="scientific">Candidatus Fervidibacter japonicus</name>
    <dbReference type="NCBI Taxonomy" id="2035412"/>
    <lineage>
        <taxon>Bacteria</taxon>
        <taxon>Candidatus Fervidibacterota</taxon>
        <taxon>Candidatus Fervidibacter</taxon>
    </lineage>
</organism>
<proteinExistence type="inferred from homology"/>
<evidence type="ECO:0000256" key="6">
    <source>
        <dbReference type="ARBA" id="ARBA00022842"/>
    </source>
</evidence>
<accession>A0A2H5XAV5</accession>
<keyword evidence="10" id="KW-0963">Cytoplasm</keyword>
<dbReference type="InterPro" id="IPR036890">
    <property type="entry name" value="HATPase_C_sf"/>
</dbReference>
<dbReference type="InterPro" id="IPR002288">
    <property type="entry name" value="DNA_gyrase_B_C"/>
</dbReference>
<comment type="function">
    <text evidence="10">A type II topoisomerase that negatively supercoils closed circular double-stranded (ds) DNA in an ATP-dependent manner to modulate DNA topology and maintain chromosomes in an underwound state. Negative supercoiling favors strand separation, and DNA replication, transcription, recombination and repair, all of which involve strand separation. Also able to catalyze the interconversion of other topological isomers of dsDNA rings, including catenanes and knotted rings. Type II topoisomerases break and join 2 DNA strands simultaneously in an ATP-dependent manner.</text>
</comment>
<dbReference type="PANTHER" id="PTHR45866">
    <property type="entry name" value="DNA GYRASE/TOPOISOMERASE SUBUNIT B"/>
    <property type="match status" value="1"/>
</dbReference>
<reference evidence="13" key="1">
    <citation type="submission" date="2017-09" db="EMBL/GenBank/DDBJ databases">
        <title>Metaegenomics of thermophilic ammonia-oxidizing enrichment culture.</title>
        <authorList>
            <person name="Kato S."/>
            <person name="Suzuki K."/>
        </authorList>
    </citation>
    <scope>NUCLEOTIDE SEQUENCE [LARGE SCALE GENOMIC DNA]</scope>
</reference>
<dbReference type="HAMAP" id="MF_01898">
    <property type="entry name" value="GyrB"/>
    <property type="match status" value="1"/>
</dbReference>
<dbReference type="Gene3D" id="3.30.230.10">
    <property type="match status" value="1"/>
</dbReference>
<gene>
    <name evidence="10 12" type="primary">gyrB</name>
    <name evidence="12" type="ORF">HRbin17_00796</name>
</gene>
<keyword evidence="7 10" id="KW-0799">Topoisomerase</keyword>
<evidence type="ECO:0000256" key="8">
    <source>
        <dbReference type="ARBA" id="ARBA00023125"/>
    </source>
</evidence>
<dbReference type="EC" id="5.6.2.2" evidence="10"/>
<dbReference type="Proteomes" id="UP000236173">
    <property type="component" value="Unassembled WGS sequence"/>
</dbReference>
<comment type="subcellular location">
    <subcellularLocation>
        <location evidence="10">Cytoplasm</location>
    </subcellularLocation>
</comment>
<feature type="site" description="Interaction with DNA" evidence="10">
    <location>
        <position position="471"/>
    </location>
</feature>
<dbReference type="AlphaFoldDB" id="A0A2H5XAV5"/>
<feature type="site" description="Interaction with DNA" evidence="10">
    <location>
        <position position="474"/>
    </location>
</feature>
<dbReference type="FunFam" id="3.30.230.10:FF:000005">
    <property type="entry name" value="DNA gyrase subunit B"/>
    <property type="match status" value="1"/>
</dbReference>
<dbReference type="Gene3D" id="3.30.565.10">
    <property type="entry name" value="Histidine kinase-like ATPase, C-terminal domain"/>
    <property type="match status" value="1"/>
</dbReference>
<comment type="caution">
    <text evidence="12">The sequence shown here is derived from an EMBL/GenBank/DDBJ whole genome shotgun (WGS) entry which is preliminary data.</text>
</comment>
<evidence type="ECO:0000256" key="7">
    <source>
        <dbReference type="ARBA" id="ARBA00023029"/>
    </source>
</evidence>
<evidence type="ECO:0000313" key="12">
    <source>
        <dbReference type="EMBL" id="GBC98294.1"/>
    </source>
</evidence>
<dbReference type="GO" id="GO:0005694">
    <property type="term" value="C:chromosome"/>
    <property type="evidence" value="ECO:0007669"/>
    <property type="project" value="InterPro"/>
</dbReference>
<keyword evidence="3 10" id="KW-0479">Metal-binding</keyword>
<evidence type="ECO:0000256" key="9">
    <source>
        <dbReference type="ARBA" id="ARBA00023235"/>
    </source>
</evidence>
<dbReference type="InterPro" id="IPR013506">
    <property type="entry name" value="Topo_IIA_bsu_dom2"/>
</dbReference>
<dbReference type="CDD" id="cd16928">
    <property type="entry name" value="HATPase_GyrB-like"/>
    <property type="match status" value="1"/>
</dbReference>
<dbReference type="InterPro" id="IPR000565">
    <property type="entry name" value="Topo_IIA_B"/>
</dbReference>
<dbReference type="NCBIfam" id="NF004189">
    <property type="entry name" value="PRK05644.1"/>
    <property type="match status" value="1"/>
</dbReference>
<dbReference type="InterPro" id="IPR014721">
    <property type="entry name" value="Ribsml_uS5_D2-typ_fold_subgr"/>
</dbReference>
<evidence type="ECO:0000256" key="4">
    <source>
        <dbReference type="ARBA" id="ARBA00022741"/>
    </source>
</evidence>
<dbReference type="SMART" id="SM00433">
    <property type="entry name" value="TOP2c"/>
    <property type="match status" value="1"/>
</dbReference>
<dbReference type="Pfam" id="PF02518">
    <property type="entry name" value="HATPase_c"/>
    <property type="match status" value="1"/>
</dbReference>
<comment type="similarity">
    <text evidence="2 10">Belongs to the type II topoisomerase GyrB family.</text>
</comment>
<dbReference type="NCBIfam" id="TIGR01059">
    <property type="entry name" value="gyrB"/>
    <property type="match status" value="1"/>
</dbReference>
<feature type="binding site" evidence="10">
    <location>
        <position position="533"/>
    </location>
    <ligand>
        <name>Mg(2+)</name>
        <dbReference type="ChEBI" id="CHEBI:18420"/>
        <label>1</label>
        <note>catalytic</note>
    </ligand>
</feature>
<dbReference type="SUPFAM" id="SSF55874">
    <property type="entry name" value="ATPase domain of HSP90 chaperone/DNA topoisomerase II/histidine kinase"/>
    <property type="match status" value="1"/>
</dbReference>
<dbReference type="SUPFAM" id="SSF56719">
    <property type="entry name" value="Type II DNA topoisomerase"/>
    <property type="match status" value="1"/>
</dbReference>
<dbReference type="InterPro" id="IPR006171">
    <property type="entry name" value="TOPRIM_dom"/>
</dbReference>
<dbReference type="GO" id="GO:0034335">
    <property type="term" value="F:DNA negative supercoiling activity"/>
    <property type="evidence" value="ECO:0007669"/>
    <property type="project" value="UniProtKB-ARBA"/>
</dbReference>
<dbReference type="GO" id="GO:0005737">
    <property type="term" value="C:cytoplasm"/>
    <property type="evidence" value="ECO:0007669"/>
    <property type="project" value="UniProtKB-SubCell"/>
</dbReference>
<dbReference type="InterPro" id="IPR013759">
    <property type="entry name" value="Topo_IIA_B_C"/>
</dbReference>
<comment type="subunit">
    <text evidence="10">Heterotetramer, composed of two GyrA and two GyrB chains. In the heterotetramer, GyrA contains the active site tyrosine that forms a transient covalent intermediate with DNA, while GyrB binds cofactors and catalyzes ATP hydrolysis.</text>
</comment>
<dbReference type="Pfam" id="PF00986">
    <property type="entry name" value="DNA_gyraseB_C"/>
    <property type="match status" value="1"/>
</dbReference>
<dbReference type="InterPro" id="IPR011557">
    <property type="entry name" value="GyrB"/>
</dbReference>
<evidence type="ECO:0000256" key="3">
    <source>
        <dbReference type="ARBA" id="ARBA00022723"/>
    </source>
</evidence>
<dbReference type="CDD" id="cd00822">
    <property type="entry name" value="TopoII_Trans_DNA_gyrase"/>
    <property type="match status" value="1"/>
</dbReference>
<dbReference type="CDD" id="cd03366">
    <property type="entry name" value="TOPRIM_TopoIIA_GyrB"/>
    <property type="match status" value="1"/>
</dbReference>
<feature type="domain" description="Toprim" evidence="11">
    <location>
        <begin position="440"/>
        <end position="568"/>
    </location>
</feature>
<protein>
    <recommendedName>
        <fullName evidence="10">DNA gyrase subunit B</fullName>
        <ecNumber evidence="10">5.6.2.2</ecNumber>
    </recommendedName>
</protein>
<keyword evidence="4 10" id="KW-0547">Nucleotide-binding</keyword>
<dbReference type="InterPro" id="IPR001241">
    <property type="entry name" value="Topo_IIA"/>
</dbReference>
<comment type="cofactor">
    <cofactor evidence="10">
        <name>Mg(2+)</name>
        <dbReference type="ChEBI" id="CHEBI:18420"/>
    </cofactor>
    <cofactor evidence="10">
        <name>Mn(2+)</name>
        <dbReference type="ChEBI" id="CHEBI:29035"/>
    </cofactor>
    <cofactor evidence="10">
        <name>Ca(2+)</name>
        <dbReference type="ChEBI" id="CHEBI:29108"/>
    </cofactor>
    <text evidence="10">Binds two Mg(2+) per subunit. The magnesium ions form salt bridges with both the protein and the DNA. Can also accept other divalent metal cations, such as Mn(2+) or Ca(2+).</text>
</comment>
<feature type="binding site" evidence="10">
    <location>
        <position position="535"/>
    </location>
    <ligand>
        <name>Mg(2+)</name>
        <dbReference type="ChEBI" id="CHEBI:18420"/>
        <label>2</label>
    </ligand>
</feature>
<dbReference type="SMART" id="SM00387">
    <property type="entry name" value="HATPase_c"/>
    <property type="match status" value="1"/>
</dbReference>
<dbReference type="Gene3D" id="3.40.50.670">
    <property type="match status" value="1"/>
</dbReference>
<dbReference type="PRINTS" id="PR00418">
    <property type="entry name" value="TPI2FAMILY"/>
</dbReference>
<dbReference type="Pfam" id="PF00204">
    <property type="entry name" value="DNA_gyraseB"/>
    <property type="match status" value="1"/>
</dbReference>
<evidence type="ECO:0000313" key="13">
    <source>
        <dbReference type="Proteomes" id="UP000236173"/>
    </source>
</evidence>
<dbReference type="PANTHER" id="PTHR45866:SF1">
    <property type="entry name" value="DNA GYRASE SUBUNIT B, MITOCHONDRIAL"/>
    <property type="match status" value="1"/>
</dbReference>
<evidence type="ECO:0000256" key="10">
    <source>
        <dbReference type="HAMAP-Rule" id="MF_01898"/>
    </source>
</evidence>
<evidence type="ECO:0000259" key="11">
    <source>
        <dbReference type="PROSITE" id="PS50880"/>
    </source>
</evidence>
<evidence type="ECO:0000256" key="1">
    <source>
        <dbReference type="ARBA" id="ARBA00000185"/>
    </source>
</evidence>
<dbReference type="GO" id="GO:0005524">
    <property type="term" value="F:ATP binding"/>
    <property type="evidence" value="ECO:0007669"/>
    <property type="project" value="UniProtKB-UniRule"/>
</dbReference>
<feature type="binding site" evidence="10">
    <location>
        <position position="446"/>
    </location>
    <ligand>
        <name>Mg(2+)</name>
        <dbReference type="ChEBI" id="CHEBI:18420"/>
        <label>1</label>
        <note>catalytic</note>
    </ligand>
</feature>
<keyword evidence="5 10" id="KW-0067">ATP-binding</keyword>